<dbReference type="KEGG" id="pbor:BSF38_01924"/>
<feature type="domain" description="Helix-turn-helix" evidence="1">
    <location>
        <begin position="14"/>
        <end position="65"/>
    </location>
</feature>
<dbReference type="AlphaFoldDB" id="A0A1U7CND7"/>
<proteinExistence type="predicted"/>
<evidence type="ECO:0000259" key="1">
    <source>
        <dbReference type="Pfam" id="PF12728"/>
    </source>
</evidence>
<evidence type="ECO:0000313" key="2">
    <source>
        <dbReference type="EMBL" id="APW60454.1"/>
    </source>
</evidence>
<keyword evidence="3" id="KW-1185">Reference proteome</keyword>
<dbReference type="EMBL" id="CP019082">
    <property type="protein sequence ID" value="APW60454.1"/>
    <property type="molecule type" value="Genomic_DNA"/>
</dbReference>
<gene>
    <name evidence="2" type="ORF">BSF38_01924</name>
</gene>
<protein>
    <recommendedName>
        <fullName evidence="1">Helix-turn-helix domain-containing protein</fullName>
    </recommendedName>
</protein>
<dbReference type="Proteomes" id="UP000186309">
    <property type="component" value="Chromosome"/>
</dbReference>
<organism evidence="2 3">
    <name type="scientific">Paludisphaera borealis</name>
    <dbReference type="NCBI Taxonomy" id="1387353"/>
    <lineage>
        <taxon>Bacteria</taxon>
        <taxon>Pseudomonadati</taxon>
        <taxon>Planctomycetota</taxon>
        <taxon>Planctomycetia</taxon>
        <taxon>Isosphaerales</taxon>
        <taxon>Isosphaeraceae</taxon>
        <taxon>Paludisphaera</taxon>
    </lineage>
</organism>
<name>A0A1U7CND7_9BACT</name>
<dbReference type="RefSeq" id="WP_145952042.1">
    <property type="nucleotide sequence ID" value="NZ_CP019082.1"/>
</dbReference>
<sequence length="72" mass="8020">MAPRDSSPCVIEPLMTIVDLARTLACSRRVVERMRAAGKIPQPDIKVGKMPRWRPETIRTWIEKGASCGQSA</sequence>
<reference evidence="3" key="1">
    <citation type="submission" date="2016-12" db="EMBL/GenBank/DDBJ databases">
        <title>Comparative genomics of four Isosphaeraceae planctomycetes: a common pool of plasmids and glycoside hydrolase genes.</title>
        <authorList>
            <person name="Ivanova A."/>
        </authorList>
    </citation>
    <scope>NUCLEOTIDE SEQUENCE [LARGE SCALE GENOMIC DNA]</scope>
    <source>
        <strain evidence="3">PX4</strain>
    </source>
</reference>
<evidence type="ECO:0000313" key="3">
    <source>
        <dbReference type="Proteomes" id="UP000186309"/>
    </source>
</evidence>
<dbReference type="InterPro" id="IPR041657">
    <property type="entry name" value="HTH_17"/>
</dbReference>
<dbReference type="OrthoDB" id="291753at2"/>
<dbReference type="Pfam" id="PF12728">
    <property type="entry name" value="HTH_17"/>
    <property type="match status" value="1"/>
</dbReference>
<accession>A0A1U7CND7</accession>